<evidence type="ECO:0000313" key="2">
    <source>
        <dbReference type="EMBL" id="OWW21894.1"/>
    </source>
</evidence>
<name>A0A254TH09_9BURK</name>
<accession>A0A254TH09</accession>
<evidence type="ECO:0000313" key="3">
    <source>
        <dbReference type="Proteomes" id="UP000197535"/>
    </source>
</evidence>
<dbReference type="InterPro" id="IPR013216">
    <property type="entry name" value="Methyltransf_11"/>
</dbReference>
<dbReference type="InterPro" id="IPR029063">
    <property type="entry name" value="SAM-dependent_MTases_sf"/>
</dbReference>
<dbReference type="Proteomes" id="UP000197535">
    <property type="component" value="Unassembled WGS sequence"/>
</dbReference>
<feature type="domain" description="Methyltransferase type 11" evidence="1">
    <location>
        <begin position="87"/>
        <end position="135"/>
    </location>
</feature>
<comment type="caution">
    <text evidence="2">The sequence shown here is derived from an EMBL/GenBank/DDBJ whole genome shotgun (WGS) entry which is preliminary data.</text>
</comment>
<sequence length="224" mass="25627">MLKHAAQPEYSSVPARGVIEKILSSQRRKLFDAFMAFKQEAPEGSVLNLYMKPTTLFDNTDYLSAWSDLPDRMRITACEMEPPAISRKAPDTRLPYPDGAFDWVFCNEVVEHSGSAERQYALVAELFRVARRGVFLTTANRRHPIEFKSRLPFLHLLPEAAWRRLLKWSGKGKWASVGMLNPIDAPALYRFASLLPGKPEHDVGHKRVFGVKAHFFLMIRKRKA</sequence>
<dbReference type="Gene3D" id="3.40.50.150">
    <property type="entry name" value="Vaccinia Virus protein VP39"/>
    <property type="match status" value="1"/>
</dbReference>
<dbReference type="RefSeq" id="WP_170942200.1">
    <property type="nucleotide sequence ID" value="NZ_LSTO01000001.1"/>
</dbReference>
<dbReference type="EMBL" id="LSTO01000001">
    <property type="protein sequence ID" value="OWW21894.1"/>
    <property type="molecule type" value="Genomic_DNA"/>
</dbReference>
<dbReference type="Pfam" id="PF08241">
    <property type="entry name" value="Methyltransf_11"/>
    <property type="match status" value="1"/>
</dbReference>
<reference evidence="2 3" key="1">
    <citation type="submission" date="2016-02" db="EMBL/GenBank/DDBJ databases">
        <authorList>
            <person name="Wen L."/>
            <person name="He K."/>
            <person name="Yang H."/>
        </authorList>
    </citation>
    <scope>NUCLEOTIDE SEQUENCE [LARGE SCALE GENOMIC DNA]</scope>
    <source>
        <strain evidence="2 3">TSA40</strain>
    </source>
</reference>
<protein>
    <recommendedName>
        <fullName evidence="1">Methyltransferase type 11 domain-containing protein</fullName>
    </recommendedName>
</protein>
<keyword evidence="3" id="KW-1185">Reference proteome</keyword>
<dbReference type="GO" id="GO:0008757">
    <property type="term" value="F:S-adenosylmethionine-dependent methyltransferase activity"/>
    <property type="evidence" value="ECO:0007669"/>
    <property type="project" value="InterPro"/>
</dbReference>
<dbReference type="SUPFAM" id="SSF53335">
    <property type="entry name" value="S-adenosyl-L-methionine-dependent methyltransferases"/>
    <property type="match status" value="1"/>
</dbReference>
<gene>
    <name evidence="2" type="ORF">AYR66_22765</name>
</gene>
<evidence type="ECO:0000259" key="1">
    <source>
        <dbReference type="Pfam" id="PF08241"/>
    </source>
</evidence>
<organism evidence="2 3">
    <name type="scientific">Noviherbaspirillum denitrificans</name>
    <dbReference type="NCBI Taxonomy" id="1968433"/>
    <lineage>
        <taxon>Bacteria</taxon>
        <taxon>Pseudomonadati</taxon>
        <taxon>Pseudomonadota</taxon>
        <taxon>Betaproteobacteria</taxon>
        <taxon>Burkholderiales</taxon>
        <taxon>Oxalobacteraceae</taxon>
        <taxon>Noviherbaspirillum</taxon>
    </lineage>
</organism>
<proteinExistence type="predicted"/>
<dbReference type="AlphaFoldDB" id="A0A254TH09"/>